<dbReference type="PANTHER" id="PTHR33326">
    <property type="entry name" value="OS05G0543800 PROTEIN"/>
    <property type="match status" value="1"/>
</dbReference>
<dbReference type="Gramene" id="OMERI06G02090.1">
    <property type="protein sequence ID" value="OMERI06G02090.1"/>
    <property type="gene ID" value="OMERI06G02090"/>
</dbReference>
<organism evidence="3">
    <name type="scientific">Oryza meridionalis</name>
    <dbReference type="NCBI Taxonomy" id="40149"/>
    <lineage>
        <taxon>Eukaryota</taxon>
        <taxon>Viridiplantae</taxon>
        <taxon>Streptophyta</taxon>
        <taxon>Embryophyta</taxon>
        <taxon>Tracheophyta</taxon>
        <taxon>Spermatophyta</taxon>
        <taxon>Magnoliopsida</taxon>
        <taxon>Liliopsida</taxon>
        <taxon>Poales</taxon>
        <taxon>Poaceae</taxon>
        <taxon>BOP clade</taxon>
        <taxon>Oryzoideae</taxon>
        <taxon>Oryzeae</taxon>
        <taxon>Oryzinae</taxon>
        <taxon>Oryza</taxon>
    </lineage>
</organism>
<evidence type="ECO:0000313" key="3">
    <source>
        <dbReference type="EnsemblPlants" id="OMERI06G02090.1"/>
    </source>
</evidence>
<feature type="compositionally biased region" description="Low complexity" evidence="1">
    <location>
        <begin position="360"/>
        <end position="369"/>
    </location>
</feature>
<dbReference type="EnsemblPlants" id="OMERI06G02090.1">
    <property type="protein sequence ID" value="OMERI06G02090.1"/>
    <property type="gene ID" value="OMERI06G02090"/>
</dbReference>
<feature type="compositionally biased region" description="Acidic residues" evidence="1">
    <location>
        <begin position="1523"/>
        <end position="1538"/>
    </location>
</feature>
<evidence type="ECO:0000256" key="1">
    <source>
        <dbReference type="SAM" id="MobiDB-lite"/>
    </source>
</evidence>
<feature type="compositionally biased region" description="Low complexity" evidence="1">
    <location>
        <begin position="782"/>
        <end position="804"/>
    </location>
</feature>
<feature type="region of interest" description="Disordered" evidence="1">
    <location>
        <begin position="1522"/>
        <end position="1567"/>
    </location>
</feature>
<dbReference type="InterPro" id="IPR022059">
    <property type="entry name" value="DUF3615"/>
</dbReference>
<feature type="domain" description="DUF3615" evidence="2">
    <location>
        <begin position="201"/>
        <end position="300"/>
    </location>
</feature>
<protein>
    <recommendedName>
        <fullName evidence="2">DUF3615 domain-containing protein</fullName>
    </recommendedName>
</protein>
<feature type="compositionally biased region" description="Acidic residues" evidence="1">
    <location>
        <begin position="1550"/>
        <end position="1561"/>
    </location>
</feature>
<sequence>MRSRRVPCADAVFRPRFTDEDARACSDSRGHFASGRDPAPPPLPAQCEDHVGGTSGLADVSSLGEFLGATTLKESTASNPTSSLQAVPDDTIDAPQSGHCLSSSLGSIIWVQKPPHGRPGVYHIRKDRLGSFHTYPDLGGPFQSLNEAEDVISIQFEERAGESYVDMIIRKALYWPDGTRKKCSKAEAFQNVNNNMNQLAKVILDMYNDDHNLLEDHAFELKGVINYEPIIESRRWFDHINFTATTKGLNGLDSDHLFFAEAMSLKGEKDYVVTCCSLISSDDNGNCYTCKIGNKSMKHPSDVNSYVGGHCHIKGIYDTIVSSDSEEDEDAEEQRLRKMFQGLDDPGSAPRRAAPPPAGDAPTAGGDDPILPWPLHQGAARPGEHGGSGTRVRVRMWCSDPSSRMRPYKCAAILVGISPQDAIQPRRRCCRHSVRVMWEVHLVLDLHMHRKNQIPSSSPQAISKDTINSSPSVRCLSSPGSIIWVREPPEDRLGVYHIQMDRSGSFHTYPDLGGPFQSLNEAQDAISSHLNWIYPPVKFQERPGESYVDRMIREKLYWPDGTRKKCSKAQAFENVKNMMNQLAKVILDMYNDDQNFSEDLSYELKEVVSFEPIFESHRWFDHINFTANTKGSKGLDRDHLFFAEAMSLEGQKDYVVTCCSLISSNDNGNCYTCKFGNRSMKHPNDVNSYVGGHCYITGIYDTEVSSDSEEDEDAEEQRLRKMYQDEDAEEQRLRKMYQVCGKSFLVEVIMGRAQFRPNSHLCWPLRLAPFRFHQALVPATPPSAGNAPAAGRRPAPSPSMASRTAGRERDPCEDEEVRVYSDSRGYFASGGRDVDVGPFPTSDELYAALDHHYHLRSKPCDPAPLPTQCEGLLRGASEPESAQALQEPDVLSVGELLGAIALKEPIISSPSSSPQAVPEDNIDAVPSGCCLSSSPGSVIWVHKPPEGRRGSYHIRMDRSGLFHTYPDMGGPFLSLNEAQDAFTSHLNILYPPLKFEERDGESIVDMMVRKILYFPDGTRRRYSKSQVTQDVHNDMRQLARGLAYELKDVIHFQPIMESCTWFDHLNFTALTKGDNELDYQIHLFFAELMCLVGQKDYIVTCCCALKSDDNGNCYNCKLQNVNLKHPNDTNQYAGGHEYLCGIYDTEEMSESEDEEKEEQRIRKLYEDLEEPGLHEKLFGDVEETVSRNSRGYFALGYSLPGEPFPSLHELLGAIYDHYHPQRESRDPAPPPLLPQCEEHVEGNTQLSLEQTLEEPEVATMEESPEPTTLGDPFTATTSSLPSAPHGTSEVSPSSRLRHHTSPESTIWTRDPADWPWIYHIRMDRGGSFHTYPALDGPFLNLYEAEDAINRHLESLKCPMFKEQDGVSPVERMIQKSLYWPDGTRKKYSRSQASQNVDKRRRQMVQVLLDKYNDDHDLVEDLAYELQDVVHYQLIVEGIKWFNHFNFTAKTSGADIDNLFFAEVMSSQGEEDWVVTCCCLIKSADNGICYGCKNDRNLDMKHPNDSDTYVGGHKDIVMPFETENWTESESDDDEDEEEEVKASRIRRMIEGLDDSDEPEDIFDPVFKP</sequence>
<feature type="domain" description="DUF3615" evidence="2">
    <location>
        <begin position="1037"/>
        <end position="1126"/>
    </location>
</feature>
<proteinExistence type="predicted"/>
<feature type="domain" description="DUF3615" evidence="2">
    <location>
        <begin position="584"/>
        <end position="683"/>
    </location>
</feature>
<reference evidence="3" key="1">
    <citation type="submission" date="2015-04" db="UniProtKB">
        <authorList>
            <consortium name="EnsemblPlants"/>
        </authorList>
    </citation>
    <scope>IDENTIFICATION</scope>
</reference>
<feature type="domain" description="DUF3615" evidence="2">
    <location>
        <begin position="1404"/>
        <end position="1502"/>
    </location>
</feature>
<dbReference type="PANTHER" id="PTHR33326:SF4">
    <property type="entry name" value="OS08G0495300 PROTEIN"/>
    <property type="match status" value="1"/>
</dbReference>
<feature type="region of interest" description="Disordered" evidence="1">
    <location>
        <begin position="342"/>
        <end position="391"/>
    </location>
</feature>
<reference evidence="3" key="2">
    <citation type="submission" date="2018-05" db="EMBL/GenBank/DDBJ databases">
        <title>OmerRS3 (Oryza meridionalis Reference Sequence Version 3).</title>
        <authorList>
            <person name="Zhang J."/>
            <person name="Kudrna D."/>
            <person name="Lee S."/>
            <person name="Talag J."/>
            <person name="Welchert J."/>
            <person name="Wing R.A."/>
        </authorList>
    </citation>
    <scope>NUCLEOTIDE SEQUENCE [LARGE SCALE GENOMIC DNA]</scope>
    <source>
        <strain evidence="3">cv. OR44</strain>
    </source>
</reference>
<evidence type="ECO:0000313" key="4">
    <source>
        <dbReference type="Proteomes" id="UP000008021"/>
    </source>
</evidence>
<name>A0A0E0DWA3_9ORYZ</name>
<dbReference type="Pfam" id="PF12274">
    <property type="entry name" value="DUF3615"/>
    <property type="match status" value="4"/>
</dbReference>
<feature type="region of interest" description="Disordered" evidence="1">
    <location>
        <begin position="781"/>
        <end position="815"/>
    </location>
</feature>
<keyword evidence="4" id="KW-1185">Reference proteome</keyword>
<evidence type="ECO:0000259" key="2">
    <source>
        <dbReference type="Pfam" id="PF12274"/>
    </source>
</evidence>
<accession>A0A0E0DWA3</accession>
<dbReference type="Proteomes" id="UP000008021">
    <property type="component" value="Chromosome 6"/>
</dbReference>
<feature type="region of interest" description="Disordered" evidence="1">
    <location>
        <begin position="1252"/>
        <end position="1304"/>
    </location>
</feature>
<dbReference type="STRING" id="40149.A0A0E0DWA3"/>